<feature type="region of interest" description="Disordered" evidence="1">
    <location>
        <begin position="32"/>
        <end position="59"/>
    </location>
</feature>
<keyword evidence="2" id="KW-0812">Transmembrane</keyword>
<dbReference type="Proteomes" id="UP000051448">
    <property type="component" value="Unassembled WGS sequence"/>
</dbReference>
<dbReference type="Pfam" id="PF22813">
    <property type="entry name" value="TcaA_2nd"/>
    <property type="match status" value="1"/>
</dbReference>
<dbReference type="PANTHER" id="PTHR40038">
    <property type="entry name" value="MEMBRANE-ASSOCIATED PROTEIN TCAA"/>
    <property type="match status" value="1"/>
</dbReference>
<dbReference type="Pfam" id="PF13248">
    <property type="entry name" value="Zn_ribbon_3"/>
    <property type="match status" value="1"/>
</dbReference>
<dbReference type="EMBL" id="AZDX01000016">
    <property type="protein sequence ID" value="KRL06663.1"/>
    <property type="molecule type" value="Genomic_DNA"/>
</dbReference>
<dbReference type="RefSeq" id="WP_057869578.1">
    <property type="nucleotide sequence ID" value="NZ_AZDX01000016.1"/>
</dbReference>
<dbReference type="PANTHER" id="PTHR40038:SF1">
    <property type="entry name" value="MEMBRANE-ASSOCIATED PROTEIN TCAA"/>
    <property type="match status" value="1"/>
</dbReference>
<keyword evidence="2" id="KW-0472">Membrane</keyword>
<dbReference type="InterPro" id="IPR059113">
    <property type="entry name" value="Znf_ribbon"/>
</dbReference>
<dbReference type="InterPro" id="IPR054530">
    <property type="entry name" value="TcaA_4th"/>
</dbReference>
<dbReference type="Pfam" id="PF22820">
    <property type="entry name" value="TcaA_3rd_4th"/>
    <property type="match status" value="1"/>
</dbReference>
<organism evidence="6 7">
    <name type="scientific">Liquorilactobacillus hordei DSM 19519</name>
    <dbReference type="NCBI Taxonomy" id="1423759"/>
    <lineage>
        <taxon>Bacteria</taxon>
        <taxon>Bacillati</taxon>
        <taxon>Bacillota</taxon>
        <taxon>Bacilli</taxon>
        <taxon>Lactobacillales</taxon>
        <taxon>Lactobacillaceae</taxon>
        <taxon>Liquorilactobacillus</taxon>
    </lineage>
</organism>
<name>A0A0R1MES4_9LACO</name>
<keyword evidence="7" id="KW-1185">Reference proteome</keyword>
<feature type="domain" description="Putative zinc-ribbon" evidence="3">
    <location>
        <begin position="4"/>
        <end position="28"/>
    </location>
</feature>
<evidence type="ECO:0000313" key="7">
    <source>
        <dbReference type="Proteomes" id="UP000051448"/>
    </source>
</evidence>
<evidence type="ECO:0000313" key="6">
    <source>
        <dbReference type="EMBL" id="KRL06663.1"/>
    </source>
</evidence>
<dbReference type="AlphaFoldDB" id="A0A0R1MES4"/>
<protein>
    <recommendedName>
        <fullName evidence="8">Zinc-ribbon domain-containing protein</fullName>
    </recommendedName>
</protein>
<evidence type="ECO:0000256" key="2">
    <source>
        <dbReference type="SAM" id="Phobius"/>
    </source>
</evidence>
<accession>A0A0R1MES4</accession>
<reference evidence="6 7" key="1">
    <citation type="journal article" date="2015" name="Genome Announc.">
        <title>Expanding the biotechnology potential of lactobacilli through comparative genomics of 213 strains and associated genera.</title>
        <authorList>
            <person name="Sun Z."/>
            <person name="Harris H.M."/>
            <person name="McCann A."/>
            <person name="Guo C."/>
            <person name="Argimon S."/>
            <person name="Zhang W."/>
            <person name="Yang X."/>
            <person name="Jeffery I.B."/>
            <person name="Cooney J.C."/>
            <person name="Kagawa T.F."/>
            <person name="Liu W."/>
            <person name="Song Y."/>
            <person name="Salvetti E."/>
            <person name="Wrobel A."/>
            <person name="Rasinkangas P."/>
            <person name="Parkhill J."/>
            <person name="Rea M.C."/>
            <person name="O'Sullivan O."/>
            <person name="Ritari J."/>
            <person name="Douillard F.P."/>
            <person name="Paul Ross R."/>
            <person name="Yang R."/>
            <person name="Briner A.E."/>
            <person name="Felis G.E."/>
            <person name="de Vos W.M."/>
            <person name="Barrangou R."/>
            <person name="Klaenhammer T.R."/>
            <person name="Caufield P.W."/>
            <person name="Cui Y."/>
            <person name="Zhang H."/>
            <person name="O'Toole P.W."/>
        </authorList>
    </citation>
    <scope>NUCLEOTIDE SEQUENCE [LARGE SCALE GENOMIC DNA]</scope>
    <source>
        <strain evidence="6 7">DSM 19519</strain>
    </source>
</reference>
<evidence type="ECO:0000256" key="1">
    <source>
        <dbReference type="SAM" id="MobiDB-lite"/>
    </source>
</evidence>
<keyword evidence="2" id="KW-1133">Transmembrane helix</keyword>
<evidence type="ECO:0008006" key="8">
    <source>
        <dbReference type="Google" id="ProtNLM"/>
    </source>
</evidence>
<dbReference type="STRING" id="1423759.FC92_GL000450"/>
<comment type="caution">
    <text evidence="6">The sequence shown here is derived from an EMBL/GenBank/DDBJ whole genome shotgun (WGS) entry which is preliminary data.</text>
</comment>
<dbReference type="PATRIC" id="fig|1423759.3.peg.485"/>
<evidence type="ECO:0000259" key="4">
    <source>
        <dbReference type="Pfam" id="PF22813"/>
    </source>
</evidence>
<dbReference type="GO" id="GO:0005886">
    <property type="term" value="C:plasma membrane"/>
    <property type="evidence" value="ECO:0007669"/>
    <property type="project" value="UniProtKB-SubCell"/>
</dbReference>
<dbReference type="GeneID" id="98311058"/>
<evidence type="ECO:0000259" key="3">
    <source>
        <dbReference type="Pfam" id="PF13248"/>
    </source>
</evidence>
<feature type="domain" description="TcaA second" evidence="4">
    <location>
        <begin position="91"/>
        <end position="179"/>
    </location>
</feature>
<sequence length="468" mass="51216">MASEIFCPECGSKIKAGLAFCPNCGHKLSQINASTKKDDSTTTESSLQRSGNATAVQQPKKPLDKRLIGAFFVIIVIIVGGYFGLKDYYQPQKQFNRIITAMGNPDKSLAKYIKTNDPTLQNKISDKNLKPIQKYFEKNKQALAELKTTLQQGSTYNNTYSIEQSGKAWLFFPRYKVNVAAAYVTLSTNHSGVTFYQDGKKLTTTTNANYSKKVGPVFPGLYTFKSGGTISGKKLVNTSSSTLVSGSQNLSLNLRIATFTISGSKGSTVYLNNKKVGVLNNSGKLKFKDYPISNNLSAYLTLKVSGKTVKSKTVNVSNKLAYGYQTISPSFEGVVSKSDAEELLGNAFSGTEYGTEDSATAELFVGQESNSSYNDLLKFFDSFKTNDNIETYNSEISKINSVTPSGKNKAIVSYSVKYTFTTSGDSGDSTKVQQFTYPNAEIVKQNGEYKIQTIGVTQSADWEKDYSD</sequence>
<proteinExistence type="predicted"/>
<dbReference type="OrthoDB" id="2327418at2"/>
<feature type="transmembrane region" description="Helical" evidence="2">
    <location>
        <begin position="67"/>
        <end position="85"/>
    </location>
</feature>
<gene>
    <name evidence="6" type="ORF">FC92_GL000450</name>
</gene>
<feature type="compositionally biased region" description="Polar residues" evidence="1">
    <location>
        <begin position="47"/>
        <end position="57"/>
    </location>
</feature>
<dbReference type="InterPro" id="IPR054529">
    <property type="entry name" value="TcaA_2nd"/>
</dbReference>
<feature type="domain" description="TcaA 4th" evidence="5">
    <location>
        <begin position="257"/>
        <end position="320"/>
    </location>
</feature>
<evidence type="ECO:0000259" key="5">
    <source>
        <dbReference type="Pfam" id="PF22820"/>
    </source>
</evidence>